<dbReference type="Proteomes" id="UP000053477">
    <property type="component" value="Unassembled WGS sequence"/>
</dbReference>
<protein>
    <submittedName>
        <fullName evidence="3">Kinase-like protein</fullName>
    </submittedName>
</protein>
<organism evidence="3 4">
    <name type="scientific">Schizopora paradoxa</name>
    <dbReference type="NCBI Taxonomy" id="27342"/>
    <lineage>
        <taxon>Eukaryota</taxon>
        <taxon>Fungi</taxon>
        <taxon>Dikarya</taxon>
        <taxon>Basidiomycota</taxon>
        <taxon>Agaricomycotina</taxon>
        <taxon>Agaricomycetes</taxon>
        <taxon>Hymenochaetales</taxon>
        <taxon>Schizoporaceae</taxon>
        <taxon>Schizopora</taxon>
    </lineage>
</organism>
<sequence length="376" mass="42022">MTSLEKRRAMSESRVLDISALLKPLRRDPVAGGSFGDVFQYSHSDGRLCAVKSLRPFAIDTQGDPRSLIRAIFHEAQQWHDLTHPNILPMIGVCFRDETGFPSLVCPWMKNGDARKYCEKPQNREKLDFIKFISKIAYGLAYIHSRGIVHGDIRGPNILINDDGEPCISDLGFARVVNVTATSSYSSSDSKWPPANVWSPPEYYPGLHGPGGIKPEKSADVFSYGATVIELWTGRNPFPEFASTLEMILHFMAKKPLPDPPQAGQKEFLQFKDQVHEVYLLCCDIDPKSRSEIATIAHLLGQRVAQHDFIKKEDDEVAAMLALRPPGHSKQDDDGVSMVSYASSTVAPRSEPDDENFDSCSPCSSHVRNKTRRIRH</sequence>
<dbReference type="GO" id="GO:0004674">
    <property type="term" value="F:protein serine/threonine kinase activity"/>
    <property type="evidence" value="ECO:0007669"/>
    <property type="project" value="TreeGrafter"/>
</dbReference>
<dbReference type="InterPro" id="IPR011009">
    <property type="entry name" value="Kinase-like_dom_sf"/>
</dbReference>
<dbReference type="SUPFAM" id="SSF56112">
    <property type="entry name" value="Protein kinase-like (PK-like)"/>
    <property type="match status" value="1"/>
</dbReference>
<dbReference type="STRING" id="27342.A0A0H2RYL0"/>
<feature type="domain" description="Protein kinase" evidence="2">
    <location>
        <begin position="24"/>
        <end position="310"/>
    </location>
</feature>
<dbReference type="EMBL" id="KQ085911">
    <property type="protein sequence ID" value="KLO16844.1"/>
    <property type="molecule type" value="Genomic_DNA"/>
</dbReference>
<keyword evidence="4" id="KW-1185">Reference proteome</keyword>
<dbReference type="PANTHER" id="PTHR44329:SF214">
    <property type="entry name" value="PROTEIN KINASE DOMAIN-CONTAINING PROTEIN"/>
    <property type="match status" value="1"/>
</dbReference>
<name>A0A0H2RYL0_9AGAM</name>
<dbReference type="PROSITE" id="PS50011">
    <property type="entry name" value="PROTEIN_KINASE_DOM"/>
    <property type="match status" value="1"/>
</dbReference>
<dbReference type="PANTHER" id="PTHR44329">
    <property type="entry name" value="SERINE/THREONINE-PROTEIN KINASE TNNI3K-RELATED"/>
    <property type="match status" value="1"/>
</dbReference>
<feature type="region of interest" description="Disordered" evidence="1">
    <location>
        <begin position="325"/>
        <end position="376"/>
    </location>
</feature>
<evidence type="ECO:0000259" key="2">
    <source>
        <dbReference type="PROSITE" id="PS50011"/>
    </source>
</evidence>
<gene>
    <name evidence="3" type="ORF">SCHPADRAFT_195163</name>
</gene>
<dbReference type="GO" id="GO:0005524">
    <property type="term" value="F:ATP binding"/>
    <property type="evidence" value="ECO:0007669"/>
    <property type="project" value="InterPro"/>
</dbReference>
<proteinExistence type="predicted"/>
<evidence type="ECO:0000313" key="4">
    <source>
        <dbReference type="Proteomes" id="UP000053477"/>
    </source>
</evidence>
<accession>A0A0H2RYL0</accession>
<keyword evidence="3" id="KW-0808">Transferase</keyword>
<dbReference type="InterPro" id="IPR000719">
    <property type="entry name" value="Prot_kinase_dom"/>
</dbReference>
<evidence type="ECO:0000256" key="1">
    <source>
        <dbReference type="SAM" id="MobiDB-lite"/>
    </source>
</evidence>
<feature type="compositionally biased region" description="Basic residues" evidence="1">
    <location>
        <begin position="367"/>
        <end position="376"/>
    </location>
</feature>
<dbReference type="OrthoDB" id="4062651at2759"/>
<reference evidence="3 4" key="1">
    <citation type="submission" date="2015-04" db="EMBL/GenBank/DDBJ databases">
        <title>Complete genome sequence of Schizopora paradoxa KUC8140, a cosmopolitan wood degrader in East Asia.</title>
        <authorList>
            <consortium name="DOE Joint Genome Institute"/>
            <person name="Min B."/>
            <person name="Park H."/>
            <person name="Jang Y."/>
            <person name="Kim J.-J."/>
            <person name="Kim K.H."/>
            <person name="Pangilinan J."/>
            <person name="Lipzen A."/>
            <person name="Riley R."/>
            <person name="Grigoriev I.V."/>
            <person name="Spatafora J.W."/>
            <person name="Choi I.-G."/>
        </authorList>
    </citation>
    <scope>NUCLEOTIDE SEQUENCE [LARGE SCALE GENOMIC DNA]</scope>
    <source>
        <strain evidence="3 4">KUC8140</strain>
    </source>
</reference>
<dbReference type="InParanoid" id="A0A0H2RYL0"/>
<dbReference type="InterPro" id="IPR051681">
    <property type="entry name" value="Ser/Thr_Kinases-Pseudokinases"/>
</dbReference>
<dbReference type="AlphaFoldDB" id="A0A0H2RYL0"/>
<dbReference type="Pfam" id="PF07714">
    <property type="entry name" value="PK_Tyr_Ser-Thr"/>
    <property type="match status" value="1"/>
</dbReference>
<dbReference type="Gene3D" id="1.10.510.10">
    <property type="entry name" value="Transferase(Phosphotransferase) domain 1"/>
    <property type="match status" value="1"/>
</dbReference>
<dbReference type="InterPro" id="IPR001245">
    <property type="entry name" value="Ser-Thr/Tyr_kinase_cat_dom"/>
</dbReference>
<evidence type="ECO:0000313" key="3">
    <source>
        <dbReference type="EMBL" id="KLO16844.1"/>
    </source>
</evidence>
<keyword evidence="3" id="KW-0418">Kinase</keyword>